<dbReference type="EMBL" id="JBGNUJ010000007">
    <property type="protein sequence ID" value="KAL3957826.1"/>
    <property type="molecule type" value="Genomic_DNA"/>
</dbReference>
<reference evidence="1" key="1">
    <citation type="submission" date="2024-12" db="EMBL/GenBank/DDBJ databases">
        <title>Comparative genomics and development of molecular markers within Purpureocillium lilacinum and among Purpureocillium species.</title>
        <authorList>
            <person name="Yeh Z.-Y."/>
            <person name="Ni N.-T."/>
            <person name="Lo P.-H."/>
            <person name="Mushyakhwo K."/>
            <person name="Lin C.-F."/>
            <person name="Nai Y.-S."/>
        </authorList>
    </citation>
    <scope>NUCLEOTIDE SEQUENCE</scope>
    <source>
        <strain evidence="1">NCHU-NPUST-175</strain>
    </source>
</reference>
<evidence type="ECO:0000313" key="1">
    <source>
        <dbReference type="EMBL" id="KAL3957826.1"/>
    </source>
</evidence>
<keyword evidence="2" id="KW-1185">Reference proteome</keyword>
<evidence type="ECO:0000313" key="2">
    <source>
        <dbReference type="Proteomes" id="UP001638806"/>
    </source>
</evidence>
<accession>A0ACC4DN71</accession>
<proteinExistence type="predicted"/>
<dbReference type="Proteomes" id="UP001638806">
    <property type="component" value="Unassembled WGS sequence"/>
</dbReference>
<protein>
    <submittedName>
        <fullName evidence="1">Uncharacterized protein</fullName>
    </submittedName>
</protein>
<comment type="caution">
    <text evidence="1">The sequence shown here is derived from an EMBL/GenBank/DDBJ whole genome shotgun (WGS) entry which is preliminary data.</text>
</comment>
<gene>
    <name evidence="1" type="ORF">ACCO45_008404</name>
</gene>
<organism evidence="1 2">
    <name type="scientific">Purpureocillium lilacinum</name>
    <name type="common">Paecilomyces lilacinus</name>
    <dbReference type="NCBI Taxonomy" id="33203"/>
    <lineage>
        <taxon>Eukaryota</taxon>
        <taxon>Fungi</taxon>
        <taxon>Dikarya</taxon>
        <taxon>Ascomycota</taxon>
        <taxon>Pezizomycotina</taxon>
        <taxon>Sordariomycetes</taxon>
        <taxon>Hypocreomycetidae</taxon>
        <taxon>Hypocreales</taxon>
        <taxon>Ophiocordycipitaceae</taxon>
        <taxon>Purpureocillium</taxon>
    </lineage>
</organism>
<sequence>MPALPWLGRGSRGGDAGGRRGCSAGVGDASVKRLPMGTRRRVRSKGRRFSVAGLAAGVGEGDVDGQGDGRDGGRRGGRGGVQGQTVELDDTRRSVPAVAAGRKASWTWRGAHAQTLRVLVEDLAAGGGLREAARRG</sequence>
<name>A0ACC4DN71_PURLI</name>